<dbReference type="PRINTS" id="PR00344">
    <property type="entry name" value="BCTRLSENSOR"/>
</dbReference>
<evidence type="ECO:0000256" key="7">
    <source>
        <dbReference type="SAM" id="Coils"/>
    </source>
</evidence>
<dbReference type="AlphaFoldDB" id="A0A3B0WLK6"/>
<dbReference type="InterPro" id="IPR036890">
    <property type="entry name" value="HATPase_C_sf"/>
</dbReference>
<feature type="transmembrane region" description="Helical" evidence="8">
    <location>
        <begin position="50"/>
        <end position="74"/>
    </location>
</feature>
<name>A0A3B0WLK6_9ZZZZ</name>
<dbReference type="InterPro" id="IPR004358">
    <property type="entry name" value="Sig_transdc_His_kin-like_C"/>
</dbReference>
<evidence type="ECO:0000256" key="3">
    <source>
        <dbReference type="ARBA" id="ARBA00022553"/>
    </source>
</evidence>
<keyword evidence="8" id="KW-0812">Transmembrane</keyword>
<dbReference type="Pfam" id="PF00072">
    <property type="entry name" value="Response_reg"/>
    <property type="match status" value="1"/>
</dbReference>
<dbReference type="InterPro" id="IPR005467">
    <property type="entry name" value="His_kinase_dom"/>
</dbReference>
<feature type="domain" description="Histidine kinase" evidence="9">
    <location>
        <begin position="227"/>
        <end position="440"/>
    </location>
</feature>
<dbReference type="InterPro" id="IPR003661">
    <property type="entry name" value="HisK_dim/P_dom"/>
</dbReference>
<evidence type="ECO:0000313" key="11">
    <source>
        <dbReference type="EMBL" id="VAW52232.1"/>
    </source>
</evidence>
<dbReference type="Gene3D" id="3.40.50.2300">
    <property type="match status" value="1"/>
</dbReference>
<dbReference type="Pfam" id="PF02518">
    <property type="entry name" value="HATPase_c"/>
    <property type="match status" value="1"/>
</dbReference>
<feature type="coiled-coil region" evidence="7">
    <location>
        <begin position="191"/>
        <end position="220"/>
    </location>
</feature>
<dbReference type="Gene3D" id="3.30.565.10">
    <property type="entry name" value="Histidine kinase-like ATPase, C-terminal domain"/>
    <property type="match status" value="1"/>
</dbReference>
<dbReference type="PROSITE" id="PS50109">
    <property type="entry name" value="HIS_KIN"/>
    <property type="match status" value="1"/>
</dbReference>
<gene>
    <name evidence="11" type="ORF">MNBD_GAMMA05-114</name>
</gene>
<feature type="transmembrane region" description="Helical" evidence="8">
    <location>
        <begin position="142"/>
        <end position="159"/>
    </location>
</feature>
<dbReference type="SMART" id="SM00387">
    <property type="entry name" value="HATPase_c"/>
    <property type="match status" value="1"/>
</dbReference>
<keyword evidence="8" id="KW-1133">Transmembrane helix</keyword>
<feature type="transmembrane region" description="Helical" evidence="8">
    <location>
        <begin position="25"/>
        <end position="44"/>
    </location>
</feature>
<organism evidence="11">
    <name type="scientific">hydrothermal vent metagenome</name>
    <dbReference type="NCBI Taxonomy" id="652676"/>
    <lineage>
        <taxon>unclassified sequences</taxon>
        <taxon>metagenomes</taxon>
        <taxon>ecological metagenomes</taxon>
    </lineage>
</organism>
<evidence type="ECO:0000256" key="1">
    <source>
        <dbReference type="ARBA" id="ARBA00000085"/>
    </source>
</evidence>
<dbReference type="PANTHER" id="PTHR43711">
    <property type="entry name" value="TWO-COMPONENT HISTIDINE KINASE"/>
    <property type="match status" value="1"/>
</dbReference>
<keyword evidence="3" id="KW-0597">Phosphoprotein</keyword>
<dbReference type="SUPFAM" id="SSF47384">
    <property type="entry name" value="Homodimeric domain of signal transducing histidine kinase"/>
    <property type="match status" value="1"/>
</dbReference>
<accession>A0A3B0WLK6</accession>
<dbReference type="GO" id="GO:0000155">
    <property type="term" value="F:phosphorelay sensor kinase activity"/>
    <property type="evidence" value="ECO:0007669"/>
    <property type="project" value="InterPro"/>
</dbReference>
<feature type="transmembrane region" description="Helical" evidence="8">
    <location>
        <begin position="86"/>
        <end position="110"/>
    </location>
</feature>
<reference evidence="11" key="1">
    <citation type="submission" date="2018-06" db="EMBL/GenBank/DDBJ databases">
        <authorList>
            <person name="Zhirakovskaya E."/>
        </authorList>
    </citation>
    <scope>NUCLEOTIDE SEQUENCE</scope>
</reference>
<dbReference type="SUPFAM" id="SSF52172">
    <property type="entry name" value="CheY-like"/>
    <property type="match status" value="1"/>
</dbReference>
<keyword evidence="5" id="KW-0418">Kinase</keyword>
<evidence type="ECO:0000256" key="5">
    <source>
        <dbReference type="ARBA" id="ARBA00022777"/>
    </source>
</evidence>
<evidence type="ECO:0000259" key="9">
    <source>
        <dbReference type="PROSITE" id="PS50109"/>
    </source>
</evidence>
<dbReference type="CDD" id="cd00156">
    <property type="entry name" value="REC"/>
    <property type="match status" value="1"/>
</dbReference>
<dbReference type="SMART" id="SM00448">
    <property type="entry name" value="REC"/>
    <property type="match status" value="1"/>
</dbReference>
<evidence type="ECO:0000256" key="4">
    <source>
        <dbReference type="ARBA" id="ARBA00022679"/>
    </source>
</evidence>
<evidence type="ECO:0000256" key="2">
    <source>
        <dbReference type="ARBA" id="ARBA00012438"/>
    </source>
</evidence>
<dbReference type="SUPFAM" id="SSF55874">
    <property type="entry name" value="ATPase domain of HSP90 chaperone/DNA topoisomerase II/histidine kinase"/>
    <property type="match status" value="1"/>
</dbReference>
<evidence type="ECO:0000256" key="8">
    <source>
        <dbReference type="SAM" id="Phobius"/>
    </source>
</evidence>
<feature type="domain" description="Response regulatory" evidence="10">
    <location>
        <begin position="464"/>
        <end position="581"/>
    </location>
</feature>
<dbReference type="Pfam" id="PF00512">
    <property type="entry name" value="HisKA"/>
    <property type="match status" value="1"/>
</dbReference>
<evidence type="ECO:0000259" key="10">
    <source>
        <dbReference type="PROSITE" id="PS50110"/>
    </source>
</evidence>
<dbReference type="SMART" id="SM00388">
    <property type="entry name" value="HisKA"/>
    <property type="match status" value="1"/>
</dbReference>
<feature type="transmembrane region" description="Helical" evidence="8">
    <location>
        <begin position="165"/>
        <end position="183"/>
    </location>
</feature>
<dbReference type="EC" id="2.7.13.3" evidence="2"/>
<protein>
    <recommendedName>
        <fullName evidence="2">histidine kinase</fullName>
        <ecNumber evidence="2">2.7.13.3</ecNumber>
    </recommendedName>
</protein>
<dbReference type="InterPro" id="IPR003594">
    <property type="entry name" value="HATPase_dom"/>
</dbReference>
<dbReference type="Gene3D" id="1.10.287.130">
    <property type="match status" value="1"/>
</dbReference>
<evidence type="ECO:0000256" key="6">
    <source>
        <dbReference type="ARBA" id="ARBA00023012"/>
    </source>
</evidence>
<dbReference type="InterPro" id="IPR036097">
    <property type="entry name" value="HisK_dim/P_sf"/>
</dbReference>
<dbReference type="EMBL" id="UOFE01000026">
    <property type="protein sequence ID" value="VAW52232.1"/>
    <property type="molecule type" value="Genomic_DNA"/>
</dbReference>
<keyword evidence="8" id="KW-0472">Membrane</keyword>
<dbReference type="PANTHER" id="PTHR43711:SF31">
    <property type="entry name" value="HISTIDINE KINASE"/>
    <property type="match status" value="1"/>
</dbReference>
<sequence>MSKQYIAKDDKPELYDQMHTVHKQLPLIILLNLPLIAVITWIYWPWVDQFWLMSWAGGMFLLVLIRIVLVIIYGDKLVANLPAGKLQQILVLNSLISGLMWGVAGYLLFVPDKLEYQLILLIILIIKGTGSVSSIVNSLPAFYAYFPISMLPISVMFLSQRDLTSTLLGVISLFFTLIVLLFGKNLNRTLLESLRIRYENAQLLEETEQRKQQAETADREKTRFLAAASHDLRQPIHALSLFLNVLEHRQLDTDSKSIIGQMQQSMTSLEHLLSALLDISRLDSGAVQADKQTFAVQEITDRLQTEFQMLVEAKGLQITWPQKSVFIYTDPVLLEQVLRNLVANAIRYTPTGQINVSCFINDNKVRFEVKDSGIGIEESQQQAIFNEFYQVGNQQRDSRHGLGLGLAIVTRIMALLDSRIELISSPLNGACFAFELKTGQATNTLIDKQQSAPAVFLAQEQEHIVAIIEDDKAICDAMELLLESWGYRTIIAFNGDDLLSKLQAVNNDPAVIISDLQLGEGRNGVKEVALVRQTLEKTIPALIITGNIEAEAKTQIQEADLPWLYKPVAPAKLRAFIRSQTTKTAV</sequence>
<keyword evidence="7" id="KW-0175">Coiled coil</keyword>
<feature type="transmembrane region" description="Helical" evidence="8">
    <location>
        <begin position="116"/>
        <end position="135"/>
    </location>
</feature>
<comment type="catalytic activity">
    <reaction evidence="1">
        <text>ATP + protein L-histidine = ADP + protein N-phospho-L-histidine.</text>
        <dbReference type="EC" id="2.7.13.3"/>
    </reaction>
</comment>
<dbReference type="InterPro" id="IPR001789">
    <property type="entry name" value="Sig_transdc_resp-reg_receiver"/>
</dbReference>
<dbReference type="InterPro" id="IPR011006">
    <property type="entry name" value="CheY-like_superfamily"/>
</dbReference>
<keyword evidence="4" id="KW-0808">Transferase</keyword>
<proteinExistence type="predicted"/>
<keyword evidence="6" id="KW-0902">Two-component regulatory system</keyword>
<dbReference type="InterPro" id="IPR050736">
    <property type="entry name" value="Sensor_HK_Regulatory"/>
</dbReference>
<dbReference type="PROSITE" id="PS50110">
    <property type="entry name" value="RESPONSE_REGULATORY"/>
    <property type="match status" value="1"/>
</dbReference>
<dbReference type="CDD" id="cd00082">
    <property type="entry name" value="HisKA"/>
    <property type="match status" value="1"/>
</dbReference>